<proteinExistence type="predicted"/>
<gene>
    <name evidence="4" type="ORF">BEMITA_LOCUS12741</name>
</gene>
<name>A0A9P0CHE9_BEMTA</name>
<feature type="region of interest" description="Disordered" evidence="2">
    <location>
        <begin position="170"/>
        <end position="197"/>
    </location>
</feature>
<keyword evidence="1" id="KW-0175">Coiled coil</keyword>
<sequence length="197" mass="22917">MELPENCTDSEARLIENTQKIELLSEINEVLHERQRVVQKHNVLLQKVNQLQNQVQEAHLRVQSLWEENINNLKEKNLTLEKELKGLRDQIAQAVEQQSKGQVFKLNDLAHESSTRHKADVPSRKANYKIIASRLQDEIKVLRTRLNKTKLKLLSEMKRKEEVEKEVRILRSSMSKRSNSASSLHSPTPEEQNSLET</sequence>
<dbReference type="Proteomes" id="UP001152759">
    <property type="component" value="Chromosome 8"/>
</dbReference>
<dbReference type="PANTHER" id="PTHR14421:SF3">
    <property type="entry name" value="SPERMATOGENESIS-ASSOCIATED PROTEIN 1"/>
    <property type="match status" value="1"/>
</dbReference>
<dbReference type="OrthoDB" id="6610556at2759"/>
<evidence type="ECO:0000313" key="5">
    <source>
        <dbReference type="Proteomes" id="UP001152759"/>
    </source>
</evidence>
<dbReference type="AlphaFoldDB" id="A0A9P0CHE9"/>
<feature type="coiled-coil region" evidence="1">
    <location>
        <begin position="132"/>
        <end position="166"/>
    </location>
</feature>
<dbReference type="PANTHER" id="PTHR14421">
    <property type="entry name" value="SPERMATOGENESIS-ASSOCIATED PROTEIN 1"/>
    <property type="match status" value="1"/>
</dbReference>
<dbReference type="InterPro" id="IPR039062">
    <property type="entry name" value="SPAT1"/>
</dbReference>
<accession>A0A9P0CHE9</accession>
<feature type="compositionally biased region" description="Polar residues" evidence="2">
    <location>
        <begin position="184"/>
        <end position="197"/>
    </location>
</feature>
<evidence type="ECO:0000256" key="1">
    <source>
        <dbReference type="SAM" id="Coils"/>
    </source>
</evidence>
<dbReference type="InterPro" id="IPR031478">
    <property type="entry name" value="SPATA1_C"/>
</dbReference>
<evidence type="ECO:0000256" key="2">
    <source>
        <dbReference type="SAM" id="MobiDB-lite"/>
    </source>
</evidence>
<feature type="domain" description="Spermatogenesis-associated protein 1 C-terminal" evidence="3">
    <location>
        <begin position="26"/>
        <end position="175"/>
    </location>
</feature>
<organism evidence="4 5">
    <name type="scientific">Bemisia tabaci</name>
    <name type="common">Sweetpotato whitefly</name>
    <name type="synonym">Aleurodes tabaci</name>
    <dbReference type="NCBI Taxonomy" id="7038"/>
    <lineage>
        <taxon>Eukaryota</taxon>
        <taxon>Metazoa</taxon>
        <taxon>Ecdysozoa</taxon>
        <taxon>Arthropoda</taxon>
        <taxon>Hexapoda</taxon>
        <taxon>Insecta</taxon>
        <taxon>Pterygota</taxon>
        <taxon>Neoptera</taxon>
        <taxon>Paraneoptera</taxon>
        <taxon>Hemiptera</taxon>
        <taxon>Sternorrhyncha</taxon>
        <taxon>Aleyrodoidea</taxon>
        <taxon>Aleyrodidae</taxon>
        <taxon>Aleyrodinae</taxon>
        <taxon>Bemisia</taxon>
    </lineage>
</organism>
<dbReference type="Pfam" id="PF15743">
    <property type="entry name" value="SPATA1_C"/>
    <property type="match status" value="1"/>
</dbReference>
<feature type="coiled-coil region" evidence="1">
    <location>
        <begin position="34"/>
        <end position="97"/>
    </location>
</feature>
<feature type="compositionally biased region" description="Low complexity" evidence="2">
    <location>
        <begin position="172"/>
        <end position="183"/>
    </location>
</feature>
<protein>
    <recommendedName>
        <fullName evidence="3">Spermatogenesis-associated protein 1 C-terminal domain-containing protein</fullName>
    </recommendedName>
</protein>
<evidence type="ECO:0000313" key="4">
    <source>
        <dbReference type="EMBL" id="CAH0776690.1"/>
    </source>
</evidence>
<dbReference type="EMBL" id="OU963869">
    <property type="protein sequence ID" value="CAH0776690.1"/>
    <property type="molecule type" value="Genomic_DNA"/>
</dbReference>
<evidence type="ECO:0000259" key="3">
    <source>
        <dbReference type="Pfam" id="PF15743"/>
    </source>
</evidence>
<reference evidence="4" key="1">
    <citation type="submission" date="2021-12" db="EMBL/GenBank/DDBJ databases">
        <authorList>
            <person name="King R."/>
        </authorList>
    </citation>
    <scope>NUCLEOTIDE SEQUENCE</scope>
</reference>
<keyword evidence="5" id="KW-1185">Reference proteome</keyword>